<dbReference type="GO" id="GO:0016788">
    <property type="term" value="F:hydrolase activity, acting on ester bonds"/>
    <property type="evidence" value="ECO:0007669"/>
    <property type="project" value="TreeGrafter"/>
</dbReference>
<dbReference type="AlphaFoldDB" id="A0A0G4Q5J7"/>
<dbReference type="RefSeq" id="WP_072063321.1">
    <property type="nucleotide sequence ID" value="NZ_CVRY01000002.1"/>
</dbReference>
<dbReference type="Gene3D" id="3.40.50.1820">
    <property type="entry name" value="alpha/beta hydrolase"/>
    <property type="match status" value="1"/>
</dbReference>
<evidence type="ECO:0000313" key="5">
    <source>
        <dbReference type="Proteomes" id="UP000183920"/>
    </source>
</evidence>
<evidence type="ECO:0000256" key="2">
    <source>
        <dbReference type="ARBA" id="ARBA00022801"/>
    </source>
</evidence>
<protein>
    <submittedName>
        <fullName evidence="4">Ferri-bacillibactin esterase BesA</fullName>
    </submittedName>
</protein>
<dbReference type="Pfam" id="PF00756">
    <property type="entry name" value="Esterase"/>
    <property type="match status" value="1"/>
</dbReference>
<dbReference type="PANTHER" id="PTHR40841">
    <property type="entry name" value="SIDEROPHORE TRIACETYLFUSARININE C ESTERASE"/>
    <property type="match status" value="1"/>
</dbReference>
<dbReference type="EMBL" id="CVRY01000002">
    <property type="protein sequence ID" value="CRL60909.1"/>
    <property type="molecule type" value="Genomic_DNA"/>
</dbReference>
<name>A0A0G4Q5J7_9GAMM</name>
<dbReference type="InterPro" id="IPR000801">
    <property type="entry name" value="Esterase-like"/>
</dbReference>
<evidence type="ECO:0000256" key="3">
    <source>
        <dbReference type="SAM" id="SignalP"/>
    </source>
</evidence>
<keyword evidence="2" id="KW-0378">Hydrolase</keyword>
<dbReference type="InterPro" id="IPR052558">
    <property type="entry name" value="Siderophore_Hydrolase_D"/>
</dbReference>
<accession>A0A0G4Q5J7</accession>
<organism evidence="4 5">
    <name type="scientific">Proteus penneri</name>
    <dbReference type="NCBI Taxonomy" id="102862"/>
    <lineage>
        <taxon>Bacteria</taxon>
        <taxon>Pseudomonadati</taxon>
        <taxon>Pseudomonadota</taxon>
        <taxon>Gammaproteobacteria</taxon>
        <taxon>Enterobacterales</taxon>
        <taxon>Morganellaceae</taxon>
        <taxon>Proteus</taxon>
    </lineage>
</organism>
<keyword evidence="3" id="KW-0732">Signal</keyword>
<reference evidence="5" key="1">
    <citation type="submission" date="2015-06" db="EMBL/GenBank/DDBJ databases">
        <authorList>
            <person name="Urmite Genomes"/>
        </authorList>
    </citation>
    <scope>NUCLEOTIDE SEQUENCE [LARGE SCALE GENOMIC DNA]</scope>
    <source>
        <strain evidence="5">CSUR P1867</strain>
    </source>
</reference>
<evidence type="ECO:0000313" key="4">
    <source>
        <dbReference type="EMBL" id="CRL60909.1"/>
    </source>
</evidence>
<dbReference type="SUPFAM" id="SSF53474">
    <property type="entry name" value="alpha/beta-Hydrolases"/>
    <property type="match status" value="1"/>
</dbReference>
<comment type="similarity">
    <text evidence="1">Belongs to the esterase D family.</text>
</comment>
<dbReference type="InterPro" id="IPR029058">
    <property type="entry name" value="AB_hydrolase_fold"/>
</dbReference>
<dbReference type="PANTHER" id="PTHR40841:SF2">
    <property type="entry name" value="SIDEROPHORE-DEGRADING ESTERASE (EUROFUNG)"/>
    <property type="match status" value="1"/>
</dbReference>
<feature type="chain" id="PRO_5005195878" evidence="3">
    <location>
        <begin position="19"/>
        <end position="285"/>
    </location>
</feature>
<gene>
    <name evidence="4" type="primary">besA</name>
    <name evidence="4" type="ORF">BN1804_01191</name>
</gene>
<sequence precursor="true">MRILMLCGMIMLSAVAQARPNQEVPKIEEQAQSYYQITQKEVTYEGKQYRLFLAIPKNTTKAALIYSVDGNAQFPLMINEAIKQKNKLLPAIISVGYVGDKAYFITERTHDYTPSVKGEAFNQGGNAESFYHFILMQVRPYAFEQLAKENISVTQQSLFGHSFGGVFTLYVLFNHPETFQRYIAASPSLWWGNGEWVKKEQWQAIPDDISITITLGEKEEKPDLSKLSEEQQKNYQERSSWLTQRQLCQYLLDEGKQCKFYLFEGKGHGGSIPDAINIALEKSAE</sequence>
<evidence type="ECO:0000256" key="1">
    <source>
        <dbReference type="ARBA" id="ARBA00005622"/>
    </source>
</evidence>
<proteinExistence type="inferred from homology"/>
<feature type="signal peptide" evidence="3">
    <location>
        <begin position="1"/>
        <end position="18"/>
    </location>
</feature>
<dbReference type="Proteomes" id="UP000183920">
    <property type="component" value="Unassembled WGS sequence"/>
</dbReference>